<feature type="domain" description="MoaB/Mog" evidence="1">
    <location>
        <begin position="9"/>
        <end position="98"/>
    </location>
</feature>
<keyword evidence="3" id="KW-1185">Reference proteome</keyword>
<comment type="caution">
    <text evidence="2">The sequence shown here is derived from an EMBL/GenBank/DDBJ whole genome shotgun (WGS) entry which is preliminary data.</text>
</comment>
<dbReference type="PANTHER" id="PTHR13939:SF0">
    <property type="entry name" value="NMN AMIDOHYDROLASE-LIKE PROTEIN YFAY"/>
    <property type="match status" value="1"/>
</dbReference>
<protein>
    <recommendedName>
        <fullName evidence="1">MoaB/Mog domain-containing protein</fullName>
    </recommendedName>
</protein>
<dbReference type="InterPro" id="IPR036425">
    <property type="entry name" value="MoaB/Mog-like_dom_sf"/>
</dbReference>
<evidence type="ECO:0000313" key="3">
    <source>
        <dbReference type="Proteomes" id="UP000324143"/>
    </source>
</evidence>
<dbReference type="InterPro" id="IPR050101">
    <property type="entry name" value="CinA"/>
</dbReference>
<reference evidence="2" key="1">
    <citation type="submission" date="2019-08" db="EMBL/GenBank/DDBJ databases">
        <title>Genomic characterization of a novel candidate phylum (ARYD3) from a high temperature, high salinity tertiary oil reservoir in north central Oklahoma, USA.</title>
        <authorList>
            <person name="Youssef N.H."/>
            <person name="Yadav A."/>
            <person name="Elshahed M.S."/>
        </authorList>
    </citation>
    <scope>NUCLEOTIDE SEQUENCE [LARGE SCALE GENOMIC DNA]</scope>
    <source>
        <strain evidence="2">ARYD3</strain>
    </source>
</reference>
<accession>A0A5D0M973</accession>
<dbReference type="InterPro" id="IPR001453">
    <property type="entry name" value="MoaB/Mog_dom"/>
</dbReference>
<dbReference type="Pfam" id="PF00994">
    <property type="entry name" value="MoCF_biosynth"/>
    <property type="match status" value="1"/>
</dbReference>
<organism evidence="2 3">
    <name type="scientific">Candidatus Mcinerneyibacterium aminivorans</name>
    <dbReference type="NCBI Taxonomy" id="2703815"/>
    <lineage>
        <taxon>Bacteria</taxon>
        <taxon>Candidatus Macinerneyibacteriota</taxon>
        <taxon>Candidatus Mcinerneyibacteria</taxon>
        <taxon>Candidatus Mcinerneyibacteriales</taxon>
        <taxon>Candidatus Mcinerneyibacteriaceae</taxon>
        <taxon>Candidatus Mcinerneyibacterium</taxon>
    </lineage>
</organism>
<sequence>MDKKNIAASILSIGTEIVKGKLKDSNSFWISKYLSKFGIDVKFHISVSDNIQNIAEAFNTVKNCDIVITTVGLVPTEDDNTKQALAEFLNKNLIYDANI</sequence>
<evidence type="ECO:0000313" key="2">
    <source>
        <dbReference type="EMBL" id="TYB30294.1"/>
    </source>
</evidence>
<proteinExistence type="predicted"/>
<dbReference type="PANTHER" id="PTHR13939">
    <property type="entry name" value="NICOTINAMIDE-NUCLEOTIDE AMIDOHYDROLASE PNCC"/>
    <property type="match status" value="1"/>
</dbReference>
<gene>
    <name evidence="2" type="ORF">FXF47_09960</name>
</gene>
<dbReference type="SMART" id="SM00852">
    <property type="entry name" value="MoCF_biosynth"/>
    <property type="match status" value="1"/>
</dbReference>
<dbReference type="SUPFAM" id="SSF53218">
    <property type="entry name" value="Molybdenum cofactor biosynthesis proteins"/>
    <property type="match status" value="1"/>
</dbReference>
<evidence type="ECO:0000259" key="1">
    <source>
        <dbReference type="SMART" id="SM00852"/>
    </source>
</evidence>
<dbReference type="Proteomes" id="UP000324143">
    <property type="component" value="Unassembled WGS sequence"/>
</dbReference>
<dbReference type="AlphaFoldDB" id="A0A5D0M973"/>
<dbReference type="Gene3D" id="3.40.980.10">
    <property type="entry name" value="MoaB/Mog-like domain"/>
    <property type="match status" value="1"/>
</dbReference>
<dbReference type="EMBL" id="VSIX01000152">
    <property type="protein sequence ID" value="TYB30294.1"/>
    <property type="molecule type" value="Genomic_DNA"/>
</dbReference>
<name>A0A5D0M973_9BACT</name>